<feature type="domain" description="Aminopeptidase N-like N-terminal" evidence="17">
    <location>
        <begin position="20"/>
        <end position="191"/>
    </location>
</feature>
<dbReference type="CDD" id="cd09603">
    <property type="entry name" value="M1_APN_like"/>
    <property type="match status" value="1"/>
</dbReference>
<evidence type="ECO:0000256" key="8">
    <source>
        <dbReference type="ARBA" id="ARBA00022723"/>
    </source>
</evidence>
<dbReference type="Pfam" id="PF17900">
    <property type="entry name" value="Peptidase_M1_N"/>
    <property type="match status" value="1"/>
</dbReference>
<keyword evidence="7" id="KW-0645">Protease</keyword>
<dbReference type="GO" id="GO:0008270">
    <property type="term" value="F:zinc ion binding"/>
    <property type="evidence" value="ECO:0007669"/>
    <property type="project" value="InterPro"/>
</dbReference>
<evidence type="ECO:0000256" key="11">
    <source>
        <dbReference type="ARBA" id="ARBA00023049"/>
    </source>
</evidence>
<dbReference type="OrthoDB" id="100605at2"/>
<reference evidence="18 19" key="1">
    <citation type="journal article" date="2019" name="Environ. Microbiol.">
        <title>Species interactions and distinct microbial communities in high Arctic permafrost affected cryosols are associated with the CH4 and CO2 gas fluxes.</title>
        <authorList>
            <person name="Altshuler I."/>
            <person name="Hamel J."/>
            <person name="Turney S."/>
            <person name="Magnuson E."/>
            <person name="Levesque R."/>
            <person name="Greer C."/>
            <person name="Whyte L.G."/>
        </authorList>
    </citation>
    <scope>NUCLEOTIDE SEQUENCE [LARGE SCALE GENOMIC DNA]</scope>
    <source>
        <strain evidence="18 19">S9.3A</strain>
    </source>
</reference>
<feature type="active site" description="Proton donor" evidence="14">
    <location>
        <position position="363"/>
    </location>
</feature>
<evidence type="ECO:0000256" key="13">
    <source>
        <dbReference type="ARBA" id="ARBA00031533"/>
    </source>
</evidence>
<evidence type="ECO:0000313" key="18">
    <source>
        <dbReference type="EMBL" id="TPG18180.1"/>
    </source>
</evidence>
<evidence type="ECO:0000256" key="7">
    <source>
        <dbReference type="ARBA" id="ARBA00022670"/>
    </source>
</evidence>
<dbReference type="Gene3D" id="1.10.390.10">
    <property type="entry name" value="Neutral Protease Domain 2"/>
    <property type="match status" value="1"/>
</dbReference>
<keyword evidence="11" id="KW-0482">Metalloprotease</keyword>
<evidence type="ECO:0000313" key="19">
    <source>
        <dbReference type="Proteomes" id="UP000317722"/>
    </source>
</evidence>
<comment type="catalytic activity">
    <reaction evidence="1">
        <text>Release of an N-terminal amino acid, Xaa-|-Yaa- from a peptide, amide or arylamide. Xaa is preferably Ala, but may be most amino acids including Pro (slow action). When a terminal hydrophobic residue is followed by a prolyl residue, the two may be released as an intact Xaa-Pro dipeptide.</text>
        <dbReference type="EC" id="3.4.11.2"/>
    </reaction>
</comment>
<comment type="caution">
    <text evidence="18">The sequence shown here is derived from an EMBL/GenBank/DDBJ whole genome shotgun (WGS) entry which is preliminary data.</text>
</comment>
<name>A0A502D084_9MICO</name>
<dbReference type="GO" id="GO:0006508">
    <property type="term" value="P:proteolysis"/>
    <property type="evidence" value="ECO:0007669"/>
    <property type="project" value="UniProtKB-KW"/>
</dbReference>
<dbReference type="InterPro" id="IPR001930">
    <property type="entry name" value="Peptidase_M1"/>
</dbReference>
<dbReference type="Pfam" id="PF01433">
    <property type="entry name" value="Peptidase_M1"/>
    <property type="match status" value="1"/>
</dbReference>
<evidence type="ECO:0000256" key="14">
    <source>
        <dbReference type="PIRSR" id="PIRSR634015-1"/>
    </source>
</evidence>
<comment type="similarity">
    <text evidence="3">Belongs to the peptidase M1 family.</text>
</comment>
<sequence>MIDGADPYLAGHGDLTFDVEHYDLALDYKVHTNHLAGRATLQCRAVQDTERVHLDLHGLRVSKVTLDGHPPRRYQHRAGRIVLQPQVPLKAGQEFTVVVAYSGHPTTVPGHDGGAGWEELTDGVIVAAQPDGAPSWFPCNDRPSNKAAYRFEVATPPGYRTIANGEPVSRRAASSRVVWVYEQREPMATYLATLQIGRYRTTLLPGSPVPMTVEAPVGLTDDAQKALSRQGEMMRTFINLFGPYPFTAYTVVVTDDVLEIPLESQTLSTFGPNHLRMDWQGQRLIAHELAHQWFGNSLTVAQWRDIWLHEGFACYSEWLWSEASGGRTAQRLAAESWKRLSAAPEDLILADPTRAKMFDDRVYKRGALLLHALRLTLGDALFFTVLRDWVETHRHGTVTTQVFVDHAAEAAGTKGAAVRQLLGSWLLRPELPRLPPTSG</sequence>
<dbReference type="SUPFAM" id="SSF63737">
    <property type="entry name" value="Leukotriene A4 hydrolase N-terminal domain"/>
    <property type="match status" value="1"/>
</dbReference>
<dbReference type="EC" id="3.4.11.2" evidence="4"/>
<dbReference type="SUPFAM" id="SSF55486">
    <property type="entry name" value="Metalloproteases ('zincins'), catalytic domain"/>
    <property type="match status" value="1"/>
</dbReference>
<keyword evidence="6" id="KW-0963">Cytoplasm</keyword>
<keyword evidence="8 15" id="KW-0479">Metal-binding</keyword>
<feature type="binding site" evidence="15">
    <location>
        <position position="310"/>
    </location>
    <ligand>
        <name>Zn(2+)</name>
        <dbReference type="ChEBI" id="CHEBI:29105"/>
        <note>catalytic</note>
    </ligand>
</feature>
<dbReference type="GO" id="GO:0008237">
    <property type="term" value="F:metallopeptidase activity"/>
    <property type="evidence" value="ECO:0007669"/>
    <property type="project" value="UniProtKB-KW"/>
</dbReference>
<evidence type="ECO:0000256" key="15">
    <source>
        <dbReference type="PIRSR" id="PIRSR634015-3"/>
    </source>
</evidence>
<evidence type="ECO:0000256" key="1">
    <source>
        <dbReference type="ARBA" id="ARBA00000098"/>
    </source>
</evidence>
<dbReference type="Gene3D" id="2.60.40.1730">
    <property type="entry name" value="tricorn interacting facor f3 domain"/>
    <property type="match status" value="1"/>
</dbReference>
<dbReference type="PANTHER" id="PTHR45726:SF3">
    <property type="entry name" value="LEUKOTRIENE A-4 HYDROLASE"/>
    <property type="match status" value="1"/>
</dbReference>
<evidence type="ECO:0000259" key="16">
    <source>
        <dbReference type="Pfam" id="PF01433"/>
    </source>
</evidence>
<evidence type="ECO:0000259" key="17">
    <source>
        <dbReference type="Pfam" id="PF17900"/>
    </source>
</evidence>
<dbReference type="InterPro" id="IPR034015">
    <property type="entry name" value="M1_LTA4H"/>
</dbReference>
<gene>
    <name evidence="18" type="ORF">EAH86_07260</name>
</gene>
<feature type="binding site" evidence="15">
    <location>
        <position position="291"/>
    </location>
    <ligand>
        <name>Zn(2+)</name>
        <dbReference type="ChEBI" id="CHEBI:29105"/>
        <note>catalytic</note>
    </ligand>
</feature>
<dbReference type="Proteomes" id="UP000317722">
    <property type="component" value="Unassembled WGS sequence"/>
</dbReference>
<evidence type="ECO:0000256" key="9">
    <source>
        <dbReference type="ARBA" id="ARBA00022801"/>
    </source>
</evidence>
<dbReference type="RefSeq" id="WP_140738278.1">
    <property type="nucleotide sequence ID" value="NZ_RCZM01000002.1"/>
</dbReference>
<dbReference type="EMBL" id="RCZM01000002">
    <property type="protein sequence ID" value="TPG18180.1"/>
    <property type="molecule type" value="Genomic_DNA"/>
</dbReference>
<evidence type="ECO:0000256" key="2">
    <source>
        <dbReference type="ARBA" id="ARBA00004496"/>
    </source>
</evidence>
<dbReference type="GO" id="GO:0005737">
    <property type="term" value="C:cytoplasm"/>
    <property type="evidence" value="ECO:0007669"/>
    <property type="project" value="UniProtKB-SubCell"/>
</dbReference>
<keyword evidence="10 15" id="KW-0862">Zinc</keyword>
<evidence type="ECO:0000256" key="10">
    <source>
        <dbReference type="ARBA" id="ARBA00022833"/>
    </source>
</evidence>
<dbReference type="GO" id="GO:0016285">
    <property type="term" value="F:alanyl aminopeptidase activity"/>
    <property type="evidence" value="ECO:0007669"/>
    <property type="project" value="UniProtKB-EC"/>
</dbReference>
<protein>
    <recommendedName>
        <fullName evidence="5">Aminopeptidase N</fullName>
        <ecNumber evidence="4">3.4.11.2</ecNumber>
    </recommendedName>
    <alternativeName>
        <fullName evidence="12">Alanine aminopeptidase</fullName>
    </alternativeName>
    <alternativeName>
        <fullName evidence="13">Lysyl aminopeptidase</fullName>
    </alternativeName>
</protein>
<feature type="domain" description="Peptidase M1 membrane alanine aminopeptidase" evidence="16">
    <location>
        <begin position="232"/>
        <end position="425"/>
    </location>
</feature>
<organism evidence="18 19">
    <name type="scientific">Pedococcus bigeumensis</name>
    <dbReference type="NCBI Taxonomy" id="433644"/>
    <lineage>
        <taxon>Bacteria</taxon>
        <taxon>Bacillati</taxon>
        <taxon>Actinomycetota</taxon>
        <taxon>Actinomycetes</taxon>
        <taxon>Micrococcales</taxon>
        <taxon>Intrasporangiaceae</taxon>
        <taxon>Pedococcus</taxon>
    </lineage>
</organism>
<comment type="subcellular location">
    <subcellularLocation>
        <location evidence="2">Cytoplasm</location>
    </subcellularLocation>
</comment>
<keyword evidence="19" id="KW-1185">Reference proteome</keyword>
<comment type="cofactor">
    <cofactor evidence="15">
        <name>Zn(2+)</name>
        <dbReference type="ChEBI" id="CHEBI:29105"/>
    </cofactor>
    <text evidence="15">Binds 1 zinc ion per subunit.</text>
</comment>
<accession>A0A502D084</accession>
<evidence type="ECO:0000256" key="5">
    <source>
        <dbReference type="ARBA" id="ARBA00015611"/>
    </source>
</evidence>
<dbReference type="InterPro" id="IPR042097">
    <property type="entry name" value="Aminopeptidase_N-like_N_sf"/>
</dbReference>
<proteinExistence type="inferred from homology"/>
<evidence type="ECO:0000256" key="4">
    <source>
        <dbReference type="ARBA" id="ARBA00012564"/>
    </source>
</evidence>
<dbReference type="InterPro" id="IPR027268">
    <property type="entry name" value="Peptidase_M4/M1_CTD_sf"/>
</dbReference>
<feature type="binding site" evidence="15">
    <location>
        <position position="287"/>
    </location>
    <ligand>
        <name>Zn(2+)</name>
        <dbReference type="ChEBI" id="CHEBI:29105"/>
        <note>catalytic</note>
    </ligand>
</feature>
<feature type="active site" description="Proton acceptor" evidence="14">
    <location>
        <position position="288"/>
    </location>
</feature>
<keyword evidence="9" id="KW-0378">Hydrolase</keyword>
<dbReference type="PRINTS" id="PR00756">
    <property type="entry name" value="ALADIPTASE"/>
</dbReference>
<dbReference type="AlphaFoldDB" id="A0A502D084"/>
<evidence type="ECO:0000256" key="3">
    <source>
        <dbReference type="ARBA" id="ARBA00010136"/>
    </source>
</evidence>
<dbReference type="PANTHER" id="PTHR45726">
    <property type="entry name" value="LEUKOTRIENE A-4 HYDROLASE"/>
    <property type="match status" value="1"/>
</dbReference>
<dbReference type="InterPro" id="IPR014782">
    <property type="entry name" value="Peptidase_M1_dom"/>
</dbReference>
<dbReference type="InterPro" id="IPR045357">
    <property type="entry name" value="Aminopeptidase_N-like_N"/>
</dbReference>
<evidence type="ECO:0000256" key="12">
    <source>
        <dbReference type="ARBA" id="ARBA00029811"/>
    </source>
</evidence>
<evidence type="ECO:0000256" key="6">
    <source>
        <dbReference type="ARBA" id="ARBA00022490"/>
    </source>
</evidence>